<feature type="compositionally biased region" description="Basic and acidic residues" evidence="9">
    <location>
        <begin position="452"/>
        <end position="477"/>
    </location>
</feature>
<dbReference type="PROSITE" id="PS50011">
    <property type="entry name" value="PROTEIN_KINASE_DOM"/>
    <property type="match status" value="1"/>
</dbReference>
<dbReference type="GO" id="GO:0004674">
    <property type="term" value="F:protein serine/threonine kinase activity"/>
    <property type="evidence" value="ECO:0007669"/>
    <property type="project" value="UniProtKB-KW"/>
</dbReference>
<dbReference type="EC" id="2.7.11.1" evidence="1"/>
<dbReference type="InterPro" id="IPR011009">
    <property type="entry name" value="Kinase-like_dom_sf"/>
</dbReference>
<sequence>MEFCETNLLKDIEIRREYQNKSYEEDELWLITVSCLSALHYLKNYEIYHEDIQPEHILIDRKGQIKILSNKILTTRKNYLYMLLGTPGEKCYLAPEQLEYMKKSNFSRPSHKGVQKPQYSIILADIYSLGVCILQAALLRLNMDHLYYLNVYELNEFNLQQNLDIVKNQYSEHFCQFIQKLMRFDPSQRLGTDQALEEIKNLEENQKINIAQNLYSLKNVLDDPKNLLIYEKQFEIYGKEKLTPYQIYQQRLLQTRQDYQKEVQLKLKKDEEEKKLKSQHQSFNNMSQSQNSKSKGEFQQNLKEEENEEDDEEEEEEQKINLNKQKQNQNLNQNYNLNNVNTQENLKEDPYSLQKLSKNLFNDKNQQILQTSPYLNELQKQEKQEKLEPSISFNKTGTVNNTQQIKLYDFEEISSIKPKMQSNQQLPENQITPKNSQMQDIHQNDFPQNQQKNEKDEEKQQQDKKEEKKENLSEQKQQDQQQNKFKLNLENVGNYSQNQQQNEINYQQVDQYQQNKQNNQFLSPSQQQTQLNQNSIQQSNLNQNSFQQQNNSMESFQAQLQNQPQKVLQQQKYQQLQQQIIQNQQLTENQKQFQLRQLQMQFKLQSDLVQQPFTNFQIQNNNPLYKKIDYEEVDFQKLNNNINNILNNEERYQIPNITDLQQKYKDKLKNSGKNIHKRTVQLFD</sequence>
<protein>
    <recommendedName>
        <fullName evidence="1">non-specific serine/threonine protein kinase</fullName>
        <ecNumber evidence="1">2.7.11.1</ecNumber>
    </recommendedName>
</protein>
<dbReference type="Pfam" id="PF00069">
    <property type="entry name" value="Pkinase"/>
    <property type="match status" value="1"/>
</dbReference>
<keyword evidence="3" id="KW-0808">Transferase</keyword>
<dbReference type="SUPFAM" id="SSF56112">
    <property type="entry name" value="Protein kinase-like (PK-like)"/>
    <property type="match status" value="1"/>
</dbReference>
<evidence type="ECO:0000256" key="7">
    <source>
        <dbReference type="ARBA" id="ARBA00047899"/>
    </source>
</evidence>
<dbReference type="InParanoid" id="A0A0V0R4X5"/>
<feature type="compositionally biased region" description="Acidic residues" evidence="9">
    <location>
        <begin position="305"/>
        <end position="317"/>
    </location>
</feature>
<dbReference type="SMART" id="SM00220">
    <property type="entry name" value="S_TKc"/>
    <property type="match status" value="1"/>
</dbReference>
<dbReference type="PANTHER" id="PTHR43671:SF98">
    <property type="entry name" value="SERINE_THREONINE-PROTEIN KINASE NEK11"/>
    <property type="match status" value="1"/>
</dbReference>
<evidence type="ECO:0000256" key="3">
    <source>
        <dbReference type="ARBA" id="ARBA00022679"/>
    </source>
</evidence>
<keyword evidence="12" id="KW-1185">Reference proteome</keyword>
<keyword evidence="5 11" id="KW-0418">Kinase</keyword>
<evidence type="ECO:0000313" key="12">
    <source>
        <dbReference type="Proteomes" id="UP000054937"/>
    </source>
</evidence>
<evidence type="ECO:0000313" key="11">
    <source>
        <dbReference type="EMBL" id="KRX09534.1"/>
    </source>
</evidence>
<dbReference type="PANTHER" id="PTHR43671">
    <property type="entry name" value="SERINE/THREONINE-PROTEIN KINASE NEK"/>
    <property type="match status" value="1"/>
</dbReference>
<name>A0A0V0R4X5_PSEPJ</name>
<dbReference type="Gene3D" id="1.10.510.10">
    <property type="entry name" value="Transferase(Phosphotransferase) domain 1"/>
    <property type="match status" value="1"/>
</dbReference>
<evidence type="ECO:0000256" key="4">
    <source>
        <dbReference type="ARBA" id="ARBA00022741"/>
    </source>
</evidence>
<dbReference type="InterPro" id="IPR000719">
    <property type="entry name" value="Prot_kinase_dom"/>
</dbReference>
<evidence type="ECO:0000256" key="1">
    <source>
        <dbReference type="ARBA" id="ARBA00012513"/>
    </source>
</evidence>
<keyword evidence="6" id="KW-0067">ATP-binding</keyword>
<evidence type="ECO:0000256" key="8">
    <source>
        <dbReference type="ARBA" id="ARBA00048679"/>
    </source>
</evidence>
<feature type="region of interest" description="Disordered" evidence="9">
    <location>
        <begin position="445"/>
        <end position="482"/>
    </location>
</feature>
<feature type="compositionally biased region" description="Low complexity" evidence="9">
    <location>
        <begin position="279"/>
        <end position="301"/>
    </location>
</feature>
<dbReference type="InterPro" id="IPR050660">
    <property type="entry name" value="NEK_Ser/Thr_kinase"/>
</dbReference>
<evidence type="ECO:0000259" key="10">
    <source>
        <dbReference type="PROSITE" id="PS50011"/>
    </source>
</evidence>
<reference evidence="11 12" key="1">
    <citation type="journal article" date="2015" name="Sci. Rep.">
        <title>Genome of the facultative scuticociliatosis pathogen Pseudocohnilembus persalinus provides insight into its virulence through horizontal gene transfer.</title>
        <authorList>
            <person name="Xiong J."/>
            <person name="Wang G."/>
            <person name="Cheng J."/>
            <person name="Tian M."/>
            <person name="Pan X."/>
            <person name="Warren A."/>
            <person name="Jiang C."/>
            <person name="Yuan D."/>
            <person name="Miao W."/>
        </authorList>
    </citation>
    <scope>NUCLEOTIDE SEQUENCE [LARGE SCALE GENOMIC DNA]</scope>
    <source>
        <strain evidence="11">36N120E</strain>
    </source>
</reference>
<comment type="catalytic activity">
    <reaction evidence="8">
        <text>L-seryl-[protein] + ATP = O-phospho-L-seryl-[protein] + ADP + H(+)</text>
        <dbReference type="Rhea" id="RHEA:17989"/>
        <dbReference type="Rhea" id="RHEA-COMP:9863"/>
        <dbReference type="Rhea" id="RHEA-COMP:11604"/>
        <dbReference type="ChEBI" id="CHEBI:15378"/>
        <dbReference type="ChEBI" id="CHEBI:29999"/>
        <dbReference type="ChEBI" id="CHEBI:30616"/>
        <dbReference type="ChEBI" id="CHEBI:83421"/>
        <dbReference type="ChEBI" id="CHEBI:456216"/>
        <dbReference type="EC" id="2.7.11.1"/>
    </reaction>
</comment>
<dbReference type="AlphaFoldDB" id="A0A0V0R4X5"/>
<comment type="caution">
    <text evidence="11">The sequence shown here is derived from an EMBL/GenBank/DDBJ whole genome shotgun (WGS) entry which is preliminary data.</text>
</comment>
<gene>
    <name evidence="11" type="ORF">PPERSA_12277</name>
</gene>
<proteinExistence type="predicted"/>
<dbReference type="Proteomes" id="UP000054937">
    <property type="component" value="Unassembled WGS sequence"/>
</dbReference>
<feature type="region of interest" description="Disordered" evidence="9">
    <location>
        <begin position="271"/>
        <end position="331"/>
    </location>
</feature>
<keyword evidence="2" id="KW-0723">Serine/threonine-protein kinase</keyword>
<evidence type="ECO:0000256" key="5">
    <source>
        <dbReference type="ARBA" id="ARBA00022777"/>
    </source>
</evidence>
<evidence type="ECO:0000256" key="6">
    <source>
        <dbReference type="ARBA" id="ARBA00022840"/>
    </source>
</evidence>
<dbReference type="EMBL" id="LDAU01000048">
    <property type="protein sequence ID" value="KRX09534.1"/>
    <property type="molecule type" value="Genomic_DNA"/>
</dbReference>
<dbReference type="GO" id="GO:0005524">
    <property type="term" value="F:ATP binding"/>
    <property type="evidence" value="ECO:0007669"/>
    <property type="project" value="UniProtKB-KW"/>
</dbReference>
<accession>A0A0V0R4X5</accession>
<feature type="domain" description="Protein kinase" evidence="10">
    <location>
        <begin position="1"/>
        <end position="202"/>
    </location>
</feature>
<evidence type="ECO:0000256" key="9">
    <source>
        <dbReference type="SAM" id="MobiDB-lite"/>
    </source>
</evidence>
<comment type="catalytic activity">
    <reaction evidence="7">
        <text>L-threonyl-[protein] + ATP = O-phospho-L-threonyl-[protein] + ADP + H(+)</text>
        <dbReference type="Rhea" id="RHEA:46608"/>
        <dbReference type="Rhea" id="RHEA-COMP:11060"/>
        <dbReference type="Rhea" id="RHEA-COMP:11605"/>
        <dbReference type="ChEBI" id="CHEBI:15378"/>
        <dbReference type="ChEBI" id="CHEBI:30013"/>
        <dbReference type="ChEBI" id="CHEBI:30616"/>
        <dbReference type="ChEBI" id="CHEBI:61977"/>
        <dbReference type="ChEBI" id="CHEBI:456216"/>
        <dbReference type="EC" id="2.7.11.1"/>
    </reaction>
</comment>
<evidence type="ECO:0000256" key="2">
    <source>
        <dbReference type="ARBA" id="ARBA00022527"/>
    </source>
</evidence>
<feature type="compositionally biased region" description="Low complexity" evidence="9">
    <location>
        <begin position="320"/>
        <end position="331"/>
    </location>
</feature>
<keyword evidence="4" id="KW-0547">Nucleotide-binding</keyword>
<organism evidence="11 12">
    <name type="scientific">Pseudocohnilembus persalinus</name>
    <name type="common">Ciliate</name>
    <dbReference type="NCBI Taxonomy" id="266149"/>
    <lineage>
        <taxon>Eukaryota</taxon>
        <taxon>Sar</taxon>
        <taxon>Alveolata</taxon>
        <taxon>Ciliophora</taxon>
        <taxon>Intramacronucleata</taxon>
        <taxon>Oligohymenophorea</taxon>
        <taxon>Scuticociliatia</taxon>
        <taxon>Philasterida</taxon>
        <taxon>Pseudocohnilembidae</taxon>
        <taxon>Pseudocohnilembus</taxon>
    </lineage>
</organism>